<feature type="transmembrane region" description="Helical" evidence="1">
    <location>
        <begin position="78"/>
        <end position="98"/>
    </location>
</feature>
<dbReference type="AlphaFoldDB" id="A0A0M9GJ79"/>
<evidence type="ECO:0000313" key="3">
    <source>
        <dbReference type="Proteomes" id="UP000037931"/>
    </source>
</evidence>
<keyword evidence="1" id="KW-0812">Transmembrane</keyword>
<gene>
    <name evidence="2" type="ORF">PF66_01241</name>
</gene>
<name>A0A0M9GJ79_9PSED</name>
<sequence>MMETLSLRRFLARYFPTFIGAIFAALVAIACGLPLAGDHYFPAASLEEQATGTFVALMLLGLVVAHCNFMIVRGRPQWVRGLVLVFVLCFLGVLPTITSHPHRIVYALALFAPLLGLLLLNSRRHREMRERLVEIRKQRESLRRTLVKRR</sequence>
<dbReference type="RefSeq" id="WP_193394190.1">
    <property type="nucleotide sequence ID" value="NZ_JSYZ01000003.1"/>
</dbReference>
<comment type="caution">
    <text evidence="2">The sequence shown here is derived from an EMBL/GenBank/DDBJ whole genome shotgun (WGS) entry which is preliminary data.</text>
</comment>
<proteinExistence type="predicted"/>
<dbReference type="Proteomes" id="UP000037931">
    <property type="component" value="Unassembled WGS sequence"/>
</dbReference>
<organism evidence="2 3">
    <name type="scientific">Pseudomonas asplenii</name>
    <dbReference type="NCBI Taxonomy" id="53407"/>
    <lineage>
        <taxon>Bacteria</taxon>
        <taxon>Pseudomonadati</taxon>
        <taxon>Pseudomonadota</taxon>
        <taxon>Gammaproteobacteria</taxon>
        <taxon>Pseudomonadales</taxon>
        <taxon>Pseudomonadaceae</taxon>
        <taxon>Pseudomonas</taxon>
    </lineage>
</organism>
<feature type="transmembrane region" description="Helical" evidence="1">
    <location>
        <begin position="12"/>
        <end position="37"/>
    </location>
</feature>
<reference evidence="2 3" key="1">
    <citation type="journal article" date="2015" name="PLoS ONE">
        <title>Rice-Infecting Pseudomonas Genomes Are Highly Accessorized and Harbor Multiple Putative Virulence Mechanisms to Cause Sheath Brown Rot.</title>
        <authorList>
            <person name="Quibod I.L."/>
            <person name="Grande G."/>
            <person name="Oreiro E.G."/>
            <person name="Borja F.N."/>
            <person name="Dossa G.S."/>
            <person name="Mauleon R."/>
            <person name="Cruz C.V."/>
            <person name="Oliva R."/>
        </authorList>
    </citation>
    <scope>NUCLEOTIDE SEQUENCE [LARGE SCALE GENOMIC DNA]</scope>
    <source>
        <strain evidence="2 3">IRRI 6609</strain>
    </source>
</reference>
<evidence type="ECO:0000313" key="2">
    <source>
        <dbReference type="EMBL" id="KPA92560.1"/>
    </source>
</evidence>
<keyword evidence="1" id="KW-1133">Transmembrane helix</keyword>
<dbReference type="STRING" id="50340.PF66_01241"/>
<keyword evidence="1" id="KW-0472">Membrane</keyword>
<evidence type="ECO:0000256" key="1">
    <source>
        <dbReference type="SAM" id="Phobius"/>
    </source>
</evidence>
<feature type="transmembrane region" description="Helical" evidence="1">
    <location>
        <begin position="49"/>
        <end position="71"/>
    </location>
</feature>
<dbReference type="EMBL" id="JSYZ01000003">
    <property type="protein sequence ID" value="KPA92560.1"/>
    <property type="molecule type" value="Genomic_DNA"/>
</dbReference>
<keyword evidence="3" id="KW-1185">Reference proteome</keyword>
<feature type="transmembrane region" description="Helical" evidence="1">
    <location>
        <begin position="104"/>
        <end position="121"/>
    </location>
</feature>
<accession>A0A0M9GJ79</accession>
<dbReference type="PATRIC" id="fig|50340.43.peg.4124"/>
<protein>
    <submittedName>
        <fullName evidence="2">Uncharacterized protein</fullName>
    </submittedName>
</protein>